<dbReference type="Proteomes" id="UP000008229">
    <property type="component" value="Chromosome"/>
</dbReference>
<sequence length="524" mass="53206">MPEYAIATPQLDATAAGVAAFEAGGNALDAALAAAAALCVTYPHNCALGGDLFALVRSPEGETTSVNASGPAARAADADALRARGATMPVTGPDTITVPGLVAGWEALHGLGAVRPWDAALDAATALASDGFAVGRSLAEAIDDARAGIAADPGLRGVLTPGGRPATEGTTLRQPALARTLRTLAADGPRAFYEGPLAERLIAGLRAAGCALDTDDLAGFRAELTAPLRHRCGELDVLTSPPNSSGVLLPQALAALAASGAQDPLGADAGFLAELLRLGAEQRDAQLADPRATLTDLDAWLGSERIAELVRRARARAQGDAPAPSGERSARPGGDTIAVVAVDAEGRAVSLIQSVFHSLGSLLLEPATGVLMHNRGAFFSLVPGHPNELAPGRRPAHTLMPVLVERDGALRYALGTMGGKAHAQIHSQVLLRLEAGEDPQAAVAAPRWVVGGVEVGERDDTVRVEDDVDPVARAAIERAGMRPVAVGVHSEWCGHAQAISVAPDGALTAGSDPRADGGAVVGTL</sequence>
<dbReference type="GO" id="GO:0103068">
    <property type="term" value="F:leukotriene C4 gamma-glutamyl transferase activity"/>
    <property type="evidence" value="ECO:0007669"/>
    <property type="project" value="UniProtKB-EC"/>
</dbReference>
<reference evidence="1 2" key="1">
    <citation type="journal article" date="2010" name="Stand. Genomic Sci.">
        <title>Complete genome sequence of Conexibacter woesei type strain (ID131577).</title>
        <authorList>
            <person name="Pukall R."/>
            <person name="Lapidus A."/>
            <person name="Glavina Del Rio T."/>
            <person name="Copeland A."/>
            <person name="Tice H."/>
            <person name="Cheng J.-F."/>
            <person name="Lucas S."/>
            <person name="Chen F."/>
            <person name="Nolan M."/>
            <person name="Bruce D."/>
            <person name="Goodwin L."/>
            <person name="Pitluck S."/>
            <person name="Mavromatis K."/>
            <person name="Ivanova N."/>
            <person name="Ovchinnikova G."/>
            <person name="Pati A."/>
            <person name="Chen A."/>
            <person name="Palaniappan K."/>
            <person name="Land M."/>
            <person name="Hauser L."/>
            <person name="Chang Y.-J."/>
            <person name="Jeffries C.D."/>
            <person name="Chain P."/>
            <person name="Meincke L."/>
            <person name="Sims D."/>
            <person name="Brettin T."/>
            <person name="Detter J.C."/>
            <person name="Rohde M."/>
            <person name="Goeker M."/>
            <person name="Bristow J."/>
            <person name="Eisen J.A."/>
            <person name="Markowitz V."/>
            <person name="Kyrpides N.C."/>
            <person name="Klenk H.-P."/>
            <person name="Hugenholtz P."/>
        </authorList>
    </citation>
    <scope>NUCLEOTIDE SEQUENCE [LARGE SCALE GENOMIC DNA]</scope>
    <source>
        <strain evidence="2">DSM 14684 / CIP 108061 / JCM 11494 / NBRC 100937 / ID131577</strain>
    </source>
</reference>
<gene>
    <name evidence="1" type="ordered locus">Cwoe_5039</name>
</gene>
<dbReference type="InterPro" id="IPR043137">
    <property type="entry name" value="GGT_ssub_C"/>
</dbReference>
<dbReference type="eggNOG" id="COG0405">
    <property type="taxonomic scope" value="Bacteria"/>
</dbReference>
<keyword evidence="2" id="KW-1185">Reference proteome</keyword>
<keyword evidence="1" id="KW-0012">Acyltransferase</keyword>
<evidence type="ECO:0000313" key="1">
    <source>
        <dbReference type="EMBL" id="ADB53450.1"/>
    </source>
</evidence>
<accession>D3FD58</accession>
<name>D3FD58_CONWI</name>
<dbReference type="STRING" id="469383.Cwoe_5039"/>
<dbReference type="AlphaFoldDB" id="D3FD58"/>
<dbReference type="SUPFAM" id="SSF56235">
    <property type="entry name" value="N-terminal nucleophile aminohydrolases (Ntn hydrolases)"/>
    <property type="match status" value="1"/>
</dbReference>
<evidence type="ECO:0000313" key="2">
    <source>
        <dbReference type="Proteomes" id="UP000008229"/>
    </source>
</evidence>
<proteinExistence type="predicted"/>
<dbReference type="EMBL" id="CP001854">
    <property type="protein sequence ID" value="ADB53450.1"/>
    <property type="molecule type" value="Genomic_DNA"/>
</dbReference>
<reference evidence="2" key="2">
    <citation type="submission" date="2010-01" db="EMBL/GenBank/DDBJ databases">
        <title>The complete genome of Conexibacter woesei DSM 14684.</title>
        <authorList>
            <consortium name="US DOE Joint Genome Institute (JGI-PGF)"/>
            <person name="Lucas S."/>
            <person name="Copeland A."/>
            <person name="Lapidus A."/>
            <person name="Glavina del Rio T."/>
            <person name="Dalin E."/>
            <person name="Tice H."/>
            <person name="Bruce D."/>
            <person name="Goodwin L."/>
            <person name="Pitluck S."/>
            <person name="Kyrpides N."/>
            <person name="Mavromatis K."/>
            <person name="Ivanova N."/>
            <person name="Mikhailova N."/>
            <person name="Chertkov O."/>
            <person name="Brettin T."/>
            <person name="Detter J.C."/>
            <person name="Han C."/>
            <person name="Larimer F."/>
            <person name="Land M."/>
            <person name="Hauser L."/>
            <person name="Markowitz V."/>
            <person name="Cheng J.-F."/>
            <person name="Hugenholtz P."/>
            <person name="Woyke T."/>
            <person name="Wu D."/>
            <person name="Pukall R."/>
            <person name="Steenblock K."/>
            <person name="Schneider S."/>
            <person name="Klenk H.-P."/>
            <person name="Eisen J.A."/>
        </authorList>
    </citation>
    <scope>NUCLEOTIDE SEQUENCE [LARGE SCALE GENOMIC DNA]</scope>
    <source>
        <strain evidence="2">DSM 14684 / CIP 108061 / JCM 11494 / NBRC 100937 / ID131577</strain>
    </source>
</reference>
<protein>
    <submittedName>
        <fullName evidence="1">Gamma-glutamyltransferase</fullName>
        <ecNumber evidence="1">2.3.2.2</ecNumber>
    </submittedName>
</protein>
<organism evidence="1 2">
    <name type="scientific">Conexibacter woesei (strain DSM 14684 / CCUG 47730 / CIP 108061 / JCM 11494 / NBRC 100937 / ID131577)</name>
    <dbReference type="NCBI Taxonomy" id="469383"/>
    <lineage>
        <taxon>Bacteria</taxon>
        <taxon>Bacillati</taxon>
        <taxon>Actinomycetota</taxon>
        <taxon>Thermoleophilia</taxon>
        <taxon>Solirubrobacterales</taxon>
        <taxon>Conexibacteraceae</taxon>
        <taxon>Conexibacter</taxon>
    </lineage>
</organism>
<keyword evidence="1" id="KW-0808">Transferase</keyword>
<dbReference type="Gene3D" id="1.10.246.230">
    <property type="match status" value="1"/>
</dbReference>
<dbReference type="Pfam" id="PF01019">
    <property type="entry name" value="G_glu_transpept"/>
    <property type="match status" value="1"/>
</dbReference>
<dbReference type="Gene3D" id="3.60.20.40">
    <property type="match status" value="1"/>
</dbReference>
<dbReference type="EC" id="2.3.2.2" evidence="1"/>
<dbReference type="PANTHER" id="PTHR43881">
    <property type="entry name" value="GAMMA-GLUTAMYLTRANSPEPTIDASE (AFU_ORTHOLOGUE AFUA_4G13580)"/>
    <property type="match status" value="1"/>
</dbReference>
<dbReference type="PANTHER" id="PTHR43881:SF1">
    <property type="entry name" value="GAMMA-GLUTAMYLTRANSPEPTIDASE (AFU_ORTHOLOGUE AFUA_4G13580)"/>
    <property type="match status" value="1"/>
</dbReference>
<dbReference type="KEGG" id="cwo:Cwoe_5039"/>
<dbReference type="PRINTS" id="PR01210">
    <property type="entry name" value="GGTRANSPTASE"/>
</dbReference>
<dbReference type="MEROPS" id="T03.025"/>
<dbReference type="RefSeq" id="WP_012936501.1">
    <property type="nucleotide sequence ID" value="NC_013739.1"/>
</dbReference>
<dbReference type="InterPro" id="IPR029055">
    <property type="entry name" value="Ntn_hydrolases_N"/>
</dbReference>
<dbReference type="InterPro" id="IPR052896">
    <property type="entry name" value="GGT-like_enzyme"/>
</dbReference>
<dbReference type="HOGENOM" id="CLU_014813_3_3_11"/>
<dbReference type="OrthoDB" id="9781342at2"/>